<reference evidence="1 2" key="1">
    <citation type="journal article" date="2018" name="Nat. Ecol. Evol.">
        <title>Shark genomes provide insights into elasmobranch evolution and the origin of vertebrates.</title>
        <authorList>
            <person name="Hara Y"/>
            <person name="Yamaguchi K"/>
            <person name="Onimaru K"/>
            <person name="Kadota M"/>
            <person name="Koyanagi M"/>
            <person name="Keeley SD"/>
            <person name="Tatsumi K"/>
            <person name="Tanaka K"/>
            <person name="Motone F"/>
            <person name="Kageyama Y"/>
            <person name="Nozu R"/>
            <person name="Adachi N"/>
            <person name="Nishimura O"/>
            <person name="Nakagawa R"/>
            <person name="Tanegashima C"/>
            <person name="Kiyatake I"/>
            <person name="Matsumoto R"/>
            <person name="Murakumo K"/>
            <person name="Nishida K"/>
            <person name="Terakita A"/>
            <person name="Kuratani S"/>
            <person name="Sato K"/>
            <person name="Hyodo S Kuraku.S."/>
        </authorList>
    </citation>
    <scope>NUCLEOTIDE SEQUENCE [LARGE SCALE GENOMIC DNA]</scope>
</reference>
<accession>A0A401RQC9</accession>
<organism evidence="1 2">
    <name type="scientific">Chiloscyllium punctatum</name>
    <name type="common">Brownbanded bambooshark</name>
    <name type="synonym">Hemiscyllium punctatum</name>
    <dbReference type="NCBI Taxonomy" id="137246"/>
    <lineage>
        <taxon>Eukaryota</taxon>
        <taxon>Metazoa</taxon>
        <taxon>Chordata</taxon>
        <taxon>Craniata</taxon>
        <taxon>Vertebrata</taxon>
        <taxon>Chondrichthyes</taxon>
        <taxon>Elasmobranchii</taxon>
        <taxon>Galeomorphii</taxon>
        <taxon>Galeoidea</taxon>
        <taxon>Orectolobiformes</taxon>
        <taxon>Hemiscylliidae</taxon>
        <taxon>Chiloscyllium</taxon>
    </lineage>
</organism>
<proteinExistence type="predicted"/>
<sequence length="186" mass="20676">MERTVTLTPVSSLHLLQPLPLVFPPKHTGISSSCRSEAVLSAECPAGSIIDGNTPKHQSFPASQTLFAVVARMGFYFLLVSGSYVGNSPFGACSENNEDVYTNLDSQWPLNHWMSHVGAVFKILLKSVPTFLTFTFVNSLILISTDLIEAMRCCTYSFSCCFCKVLFLERFVPVHCLEEHFNKDLK</sequence>
<comment type="caution">
    <text evidence="1">The sequence shown here is derived from an EMBL/GenBank/DDBJ whole genome shotgun (WGS) entry which is preliminary data.</text>
</comment>
<dbReference type="EMBL" id="BEZZ01001756">
    <property type="protein sequence ID" value="GCC20395.1"/>
    <property type="molecule type" value="Genomic_DNA"/>
</dbReference>
<evidence type="ECO:0000313" key="1">
    <source>
        <dbReference type="EMBL" id="GCC20395.1"/>
    </source>
</evidence>
<keyword evidence="2" id="KW-1185">Reference proteome</keyword>
<dbReference type="Proteomes" id="UP000287033">
    <property type="component" value="Unassembled WGS sequence"/>
</dbReference>
<evidence type="ECO:0000313" key="2">
    <source>
        <dbReference type="Proteomes" id="UP000287033"/>
    </source>
</evidence>
<gene>
    <name evidence="1" type="ORF">chiPu_0018954</name>
</gene>
<dbReference type="AlphaFoldDB" id="A0A401RQC9"/>
<name>A0A401RQC9_CHIPU</name>
<protein>
    <submittedName>
        <fullName evidence="1">Uncharacterized protein</fullName>
    </submittedName>
</protein>